<dbReference type="EMBL" id="LBFI01000002">
    <property type="protein sequence ID" value="KKM47261.1"/>
    <property type="molecule type" value="Genomic_DNA"/>
</dbReference>
<proteinExistence type="predicted"/>
<dbReference type="PATRIC" id="fig|145458.8.peg.567"/>
<organism evidence="1 2">
    <name type="scientific">Rathayibacter toxicus</name>
    <dbReference type="NCBI Taxonomy" id="145458"/>
    <lineage>
        <taxon>Bacteria</taxon>
        <taxon>Bacillati</taxon>
        <taxon>Actinomycetota</taxon>
        <taxon>Actinomycetes</taxon>
        <taxon>Micrococcales</taxon>
        <taxon>Microbacteriaceae</taxon>
        <taxon>Rathayibacter</taxon>
    </lineage>
</organism>
<dbReference type="AlphaFoldDB" id="A0A0U1PVX2"/>
<name>A0A0U1PVX2_9MICO</name>
<dbReference type="KEGG" id="rtc:APU90_05015"/>
<comment type="caution">
    <text evidence="1">The sequence shown here is derived from an EMBL/GenBank/DDBJ whole genome shotgun (WGS) entry which is preliminary data.</text>
</comment>
<keyword evidence="2" id="KW-1185">Reference proteome</keyword>
<reference evidence="1 2" key="1">
    <citation type="submission" date="2015-04" db="EMBL/GenBank/DDBJ databases">
        <title>Draft genome sequence of Rathayibacter toxicus strain FH-142 (AKA 70134 or CS 32), a Western Australian isolate.</title>
        <authorList>
            <consortium name="Consortium for Microbial Forensics and Genomics (microFORGE)"/>
            <person name="Knight B.M."/>
            <person name="Roberts D.P."/>
            <person name="Lin D."/>
            <person name="Hari K."/>
            <person name="Fletcher J."/>
            <person name="Melcher U."/>
            <person name="Blagden T."/>
            <person name="Luster D.G."/>
            <person name="Sechler A.J."/>
            <person name="Schneider W.L."/>
            <person name="Winegar R.A."/>
        </authorList>
    </citation>
    <scope>NUCLEOTIDE SEQUENCE [LARGE SCALE GENOMIC DNA]</scope>
    <source>
        <strain evidence="1 2">FH142</strain>
    </source>
</reference>
<evidence type="ECO:0000313" key="2">
    <source>
        <dbReference type="Proteomes" id="UP000052979"/>
    </source>
</evidence>
<accession>A0A0U1PVX2</accession>
<sequence length="112" mass="12327">MEDLIPPLDPRFFVRGSPCRSTNLRGDFVSCLVETGQRSLSAGLCVRQCRGTGVNEGGDGCVRSSWVSGGGFARRFVMLLFRRCGGVLRGRGVLDGRFYLGPRSDKRRLVSR</sequence>
<gene>
    <name evidence="1" type="ORF">VT73_00810</name>
</gene>
<dbReference type="Proteomes" id="UP000052979">
    <property type="component" value="Unassembled WGS sequence"/>
</dbReference>
<protein>
    <submittedName>
        <fullName evidence="1">Uncharacterized protein</fullName>
    </submittedName>
</protein>
<evidence type="ECO:0000313" key="1">
    <source>
        <dbReference type="EMBL" id="KKM47261.1"/>
    </source>
</evidence>